<evidence type="ECO:0000313" key="3">
    <source>
        <dbReference type="EMBL" id="OHS97347.1"/>
    </source>
</evidence>
<dbReference type="GO" id="GO:0045944">
    <property type="term" value="P:positive regulation of transcription by RNA polymerase II"/>
    <property type="evidence" value="ECO:0007669"/>
    <property type="project" value="TreeGrafter"/>
</dbReference>
<dbReference type="Proteomes" id="UP000179807">
    <property type="component" value="Unassembled WGS sequence"/>
</dbReference>
<keyword evidence="2" id="KW-0812">Transmembrane</keyword>
<evidence type="ECO:0000256" key="1">
    <source>
        <dbReference type="SAM" id="MobiDB-lite"/>
    </source>
</evidence>
<dbReference type="PANTHER" id="PTHR46007:SF12">
    <property type="entry name" value="C2H2-TYPE DOMAIN-CONTAINING PROTEIN-RELATED"/>
    <property type="match status" value="1"/>
</dbReference>
<feature type="region of interest" description="Disordered" evidence="1">
    <location>
        <begin position="529"/>
        <end position="633"/>
    </location>
</feature>
<dbReference type="PANTHER" id="PTHR46007">
    <property type="entry name" value="MEDIATOR OF RNA POLYMERASE II TRANSCRIPTION SUBUNIT 12"/>
    <property type="match status" value="1"/>
</dbReference>
<feature type="compositionally biased region" description="Low complexity" evidence="1">
    <location>
        <begin position="575"/>
        <end position="593"/>
    </location>
</feature>
<accession>A0A1J4JIH3</accession>
<protein>
    <submittedName>
        <fullName evidence="3">Uncharacterized protein</fullName>
    </submittedName>
</protein>
<dbReference type="AlphaFoldDB" id="A0A1J4JIH3"/>
<sequence length="791" mass="85004">MNRKEVLADIIRAGPKAALQGNRETNNSMLSFATGRFSTNQSLQQARQMPMGAGDTFGSMAMPFSTDGSTGSFDTFSTNGFNPNQRQGNFNMNSANLNSATNFDTFGGGNFDTFGQKSAFGNFDSAALNSATNFDQFNSGFGQFASNGFDSASLNSATNFDSFVNSRNAQLQAQQGKQQQQQGNFDSFAISGFQDMPSSFDSFANDSFAGAPQKQLSPNDAFSSASNFDSFKSPMSFDSFAAGNSGVGFDTFSEELNKAKQQQQQQQQQPQQKQFVSPGGADLASARGFDTFGGGGNGFDSFAAGSNGFDSFAAGASGFDSFAGNGFDSAALNTGAGFDTFSENLNKAKEQQPQQQPPQQKQFVSPGGADLASAKGFDSFQGGGLDSFKGGFDSFKGSNGFDSFAAGSNGFDSFAGNGFDSAALNSGAGFDTFSENLNKAKNESNDQQKNFVSPKEADLASSNGLDSFALNSGSNFAKPGELNPSANFDSFAGGFNSPVDLNSGNFVKMNGNFDSGAFPSFDSFVASQSPLSNADLQPQPQQPTQQQEPPKAEQEPPKVEQNPEPKQEPPKPQEKSQPQQPVQQAQQQQQQPAERSHSPPPQPGQQGQPQMIIMQEQPKTQSQLSPQQIQMMRQAQMQKQQIIMQKQQQIASLNRIQQMQLMQQQQALQQQSIPGKPPLPPVNRRPAPDMPYQQMNRQGPGTVHAPQPRMQYTPGVYQKDEPSQQQQQVEKIEGPPTYSPSPYFIGFLVTILILLGPEGFVAVGAFIIALVLVLSFGKRDKDHAGLSPKRF</sequence>
<feature type="compositionally biased region" description="Basic and acidic residues" evidence="1">
    <location>
        <begin position="550"/>
        <end position="574"/>
    </location>
</feature>
<feature type="region of interest" description="Disordered" evidence="1">
    <location>
        <begin position="347"/>
        <end position="369"/>
    </location>
</feature>
<comment type="caution">
    <text evidence="3">The sequence shown here is derived from an EMBL/GenBank/DDBJ whole genome shotgun (WGS) entry which is preliminary data.</text>
</comment>
<name>A0A1J4JIH3_9EUKA</name>
<keyword evidence="2" id="KW-0472">Membrane</keyword>
<feature type="compositionally biased region" description="Low complexity" evidence="1">
    <location>
        <begin position="604"/>
        <end position="618"/>
    </location>
</feature>
<keyword evidence="2" id="KW-1133">Transmembrane helix</keyword>
<reference evidence="3" key="1">
    <citation type="submission" date="2016-10" db="EMBL/GenBank/DDBJ databases">
        <authorList>
            <person name="Benchimol M."/>
            <person name="Almeida L.G."/>
            <person name="Vasconcelos A.T."/>
            <person name="Perreira-Neves A."/>
            <person name="Rosa I.A."/>
            <person name="Tasca T."/>
            <person name="Bogo M.R."/>
            <person name="de Souza W."/>
        </authorList>
    </citation>
    <scope>NUCLEOTIDE SEQUENCE [LARGE SCALE GENOMIC DNA]</scope>
    <source>
        <strain evidence="3">K</strain>
    </source>
</reference>
<evidence type="ECO:0000256" key="2">
    <source>
        <dbReference type="SAM" id="Phobius"/>
    </source>
</evidence>
<dbReference type="GeneID" id="94845553"/>
<feature type="region of interest" description="Disordered" evidence="1">
    <location>
        <begin position="665"/>
        <end position="707"/>
    </location>
</feature>
<dbReference type="VEuPathDB" id="TrichDB:TRFO_36470"/>
<proteinExistence type="predicted"/>
<keyword evidence="4" id="KW-1185">Reference proteome</keyword>
<feature type="compositionally biased region" description="Low complexity" evidence="1">
    <location>
        <begin position="537"/>
        <end position="549"/>
    </location>
</feature>
<dbReference type="GO" id="GO:0003713">
    <property type="term" value="F:transcription coactivator activity"/>
    <property type="evidence" value="ECO:0007669"/>
    <property type="project" value="TreeGrafter"/>
</dbReference>
<organism evidence="3 4">
    <name type="scientific">Tritrichomonas foetus</name>
    <dbReference type="NCBI Taxonomy" id="1144522"/>
    <lineage>
        <taxon>Eukaryota</taxon>
        <taxon>Metamonada</taxon>
        <taxon>Parabasalia</taxon>
        <taxon>Tritrichomonadida</taxon>
        <taxon>Tritrichomonadidae</taxon>
        <taxon>Tritrichomonas</taxon>
    </lineage>
</organism>
<feature type="region of interest" description="Disordered" evidence="1">
    <location>
        <begin position="256"/>
        <end position="280"/>
    </location>
</feature>
<feature type="transmembrane region" description="Helical" evidence="2">
    <location>
        <begin position="743"/>
        <end position="776"/>
    </location>
</feature>
<dbReference type="GO" id="GO:0016592">
    <property type="term" value="C:mediator complex"/>
    <property type="evidence" value="ECO:0007669"/>
    <property type="project" value="TreeGrafter"/>
</dbReference>
<dbReference type="InterPro" id="IPR051647">
    <property type="entry name" value="Mediator_comp_sub12"/>
</dbReference>
<dbReference type="RefSeq" id="XP_068350484.1">
    <property type="nucleotide sequence ID" value="XM_068510849.1"/>
</dbReference>
<dbReference type="EMBL" id="MLAK01001122">
    <property type="protein sequence ID" value="OHS97347.1"/>
    <property type="molecule type" value="Genomic_DNA"/>
</dbReference>
<evidence type="ECO:0000313" key="4">
    <source>
        <dbReference type="Proteomes" id="UP000179807"/>
    </source>
</evidence>
<feature type="compositionally biased region" description="Low complexity" evidence="1">
    <location>
        <begin position="260"/>
        <end position="274"/>
    </location>
</feature>
<gene>
    <name evidence="3" type="ORF">TRFO_36470</name>
</gene>
<feature type="compositionally biased region" description="Low complexity" evidence="1">
    <location>
        <begin position="351"/>
        <end position="362"/>
    </location>
</feature>